<keyword evidence="4" id="KW-1185">Reference proteome</keyword>
<dbReference type="SUPFAM" id="SSF53756">
    <property type="entry name" value="UDP-Glycosyltransferase/glycogen phosphorylase"/>
    <property type="match status" value="1"/>
</dbReference>
<protein>
    <submittedName>
        <fullName evidence="3">Glycosyltransferase family 9 protein</fullName>
    </submittedName>
</protein>
<evidence type="ECO:0000256" key="1">
    <source>
        <dbReference type="ARBA" id="ARBA00022676"/>
    </source>
</evidence>
<proteinExistence type="predicted"/>
<evidence type="ECO:0000313" key="3">
    <source>
        <dbReference type="EMBL" id="TWR25189.1"/>
    </source>
</evidence>
<dbReference type="OrthoDB" id="791408at2"/>
<reference evidence="3 4" key="1">
    <citation type="submission" date="2019-07" db="EMBL/GenBank/DDBJ databases">
        <authorList>
            <person name="Kim J."/>
        </authorList>
    </citation>
    <scope>NUCLEOTIDE SEQUENCE [LARGE SCALE GENOMIC DNA]</scope>
    <source>
        <strain evidence="4">dk17</strain>
    </source>
</reference>
<evidence type="ECO:0000256" key="2">
    <source>
        <dbReference type="ARBA" id="ARBA00022679"/>
    </source>
</evidence>
<dbReference type="GO" id="GO:0008713">
    <property type="term" value="F:ADP-heptose-lipopolysaccharide heptosyltransferase activity"/>
    <property type="evidence" value="ECO:0007669"/>
    <property type="project" value="TreeGrafter"/>
</dbReference>
<dbReference type="AlphaFoldDB" id="A0A563U2E9"/>
<dbReference type="Pfam" id="PF01075">
    <property type="entry name" value="Glyco_transf_9"/>
    <property type="match status" value="1"/>
</dbReference>
<dbReference type="InterPro" id="IPR051199">
    <property type="entry name" value="LPS_LOS_Heptosyltrfase"/>
</dbReference>
<dbReference type="Gene3D" id="3.40.50.2000">
    <property type="entry name" value="Glycogen Phosphorylase B"/>
    <property type="match status" value="1"/>
</dbReference>
<dbReference type="GO" id="GO:0009244">
    <property type="term" value="P:lipopolysaccharide core region biosynthetic process"/>
    <property type="evidence" value="ECO:0007669"/>
    <property type="project" value="TreeGrafter"/>
</dbReference>
<accession>A0A563U2E9</accession>
<dbReference type="GO" id="GO:0005829">
    <property type="term" value="C:cytosol"/>
    <property type="evidence" value="ECO:0007669"/>
    <property type="project" value="TreeGrafter"/>
</dbReference>
<organism evidence="3 4">
    <name type="scientific">Mucilaginibacter pallidiroseus</name>
    <dbReference type="NCBI Taxonomy" id="2599295"/>
    <lineage>
        <taxon>Bacteria</taxon>
        <taxon>Pseudomonadati</taxon>
        <taxon>Bacteroidota</taxon>
        <taxon>Sphingobacteriia</taxon>
        <taxon>Sphingobacteriales</taxon>
        <taxon>Sphingobacteriaceae</taxon>
        <taxon>Mucilaginibacter</taxon>
    </lineage>
</organism>
<dbReference type="Proteomes" id="UP000320042">
    <property type="component" value="Unassembled WGS sequence"/>
</dbReference>
<dbReference type="RefSeq" id="WP_146383160.1">
    <property type="nucleotide sequence ID" value="NZ_VOEJ01000009.1"/>
</dbReference>
<name>A0A563U2E9_9SPHI</name>
<dbReference type="PANTHER" id="PTHR30160">
    <property type="entry name" value="TETRAACYLDISACCHARIDE 4'-KINASE-RELATED"/>
    <property type="match status" value="1"/>
</dbReference>
<dbReference type="PANTHER" id="PTHR30160:SF7">
    <property type="entry name" value="ADP-HEPTOSE--LPS HEPTOSYLTRANSFERASE 2"/>
    <property type="match status" value="1"/>
</dbReference>
<keyword evidence="1" id="KW-0328">Glycosyltransferase</keyword>
<gene>
    <name evidence="3" type="ORF">FPZ43_17100</name>
</gene>
<dbReference type="InterPro" id="IPR002201">
    <property type="entry name" value="Glyco_trans_9"/>
</dbReference>
<keyword evidence="2 3" id="KW-0808">Transferase</keyword>
<comment type="caution">
    <text evidence="3">The sequence shown here is derived from an EMBL/GenBank/DDBJ whole genome shotgun (WGS) entry which is preliminary data.</text>
</comment>
<dbReference type="EMBL" id="VOEJ01000009">
    <property type="protein sequence ID" value="TWR25189.1"/>
    <property type="molecule type" value="Genomic_DNA"/>
</dbReference>
<evidence type="ECO:0000313" key="4">
    <source>
        <dbReference type="Proteomes" id="UP000320042"/>
    </source>
</evidence>
<sequence length="278" mass="31217">MTTLTAAMQQNGYRNIWIKSNKDELFRGNNDITLVIPFNKTLSTSILKIVGTKIVNLQYGEYDSKTDHNAIPPGHVVQIMARIAGLKIDIRNKPVIQLTPQELNQGQYFKNQIAIVNSGAGAAVHSTNKDWFPERFQSLVSQLKNKYDFVQLGTLNDPPLSNVLDLRGKTTLRESASILKSSILLISYAGFLMHLARAVDCRAVIIYGGRESPEQTGYKNFRNIYSDIPCSPCWLLNTCNYNKLCMEIISVDDVKEAVEKEIQLINEPLEPEILINGD</sequence>